<protein>
    <submittedName>
        <fullName evidence="3">Uncharacterized protein</fullName>
    </submittedName>
</protein>
<evidence type="ECO:0000256" key="2">
    <source>
        <dbReference type="SAM" id="SignalP"/>
    </source>
</evidence>
<keyword evidence="2" id="KW-0732">Signal</keyword>
<name>A0A127ZGL5_9BASI</name>
<keyword evidence="1" id="KW-0175">Coiled coil</keyword>
<dbReference type="OrthoDB" id="5311848at2759"/>
<gene>
    <name evidence="3" type="ORF">SPSC_05092</name>
</gene>
<evidence type="ECO:0000313" key="3">
    <source>
        <dbReference type="EMBL" id="CDU25258.1"/>
    </source>
</evidence>
<feature type="coiled-coil region" evidence="1">
    <location>
        <begin position="148"/>
        <end position="186"/>
    </location>
</feature>
<sequence length="472" mass="52976">MRLTHSSFCSVVLATFCCFCHVLAVPNFFRRQASKAHVHSQPPYELQFLDLDPAEQLAIFGDTHHAREMYKAATQEKIALIRLWRQKAEENSEMSTTERLERQEWLHNLYSLKDQMQDDVQELLSAFRSTSFRQMENEKSVTHARSLKQAAAVTVEEYKDALQQYLEELSLQLQRAVEQYDGHMQDVIQEHVRKATDLVEAGLVVPLQALHSVGLSLKSHTDALGLVLETQHGLVSELSAASAGMVSLQQMHQEQVNDELDGLRQIQTDFREIETGMNETQESLDALVKSQRFSISFSLLSGAVFAVERLLFWSVGELEHRIGLDVGNVTAWRCFRWLLLVWPDTLKLKASIVYSASILKGLLAAVVLLSMLLKSFLQPCYSLLWSLYSHIMGAGGRATELEPQVDGADEATEGKVEMEPAMSDSWCVVPSACKAGAQIASRCSTPHEARSVSNQHGSLTLRRSRIHCPSAH</sequence>
<reference evidence="3" key="1">
    <citation type="submission" date="2014-06" db="EMBL/GenBank/DDBJ databases">
        <authorList>
            <person name="Ju J."/>
            <person name="Zhang J."/>
        </authorList>
    </citation>
    <scope>NUCLEOTIDE SEQUENCE</scope>
    <source>
        <strain evidence="3">SscI8</strain>
    </source>
</reference>
<dbReference type="AlphaFoldDB" id="A0A127ZGL5"/>
<feature type="signal peptide" evidence="2">
    <location>
        <begin position="1"/>
        <end position="24"/>
    </location>
</feature>
<dbReference type="EMBL" id="LK056684">
    <property type="protein sequence ID" value="CDU25258.1"/>
    <property type="molecule type" value="Genomic_DNA"/>
</dbReference>
<proteinExistence type="predicted"/>
<organism evidence="3">
    <name type="scientific">Sporisorium scitamineum</name>
    <dbReference type="NCBI Taxonomy" id="49012"/>
    <lineage>
        <taxon>Eukaryota</taxon>
        <taxon>Fungi</taxon>
        <taxon>Dikarya</taxon>
        <taxon>Basidiomycota</taxon>
        <taxon>Ustilaginomycotina</taxon>
        <taxon>Ustilaginomycetes</taxon>
        <taxon>Ustilaginales</taxon>
        <taxon>Ustilaginaceae</taxon>
        <taxon>Sporisorium</taxon>
    </lineage>
</organism>
<accession>A0A127ZGL5</accession>
<feature type="chain" id="PRO_5007281301" evidence="2">
    <location>
        <begin position="25"/>
        <end position="472"/>
    </location>
</feature>
<evidence type="ECO:0000256" key="1">
    <source>
        <dbReference type="SAM" id="Coils"/>
    </source>
</evidence>